<dbReference type="EMBL" id="JBHUII010000013">
    <property type="protein sequence ID" value="MFD2207899.1"/>
    <property type="molecule type" value="Genomic_DNA"/>
</dbReference>
<evidence type="ECO:0000256" key="4">
    <source>
        <dbReference type="ARBA" id="ARBA00022448"/>
    </source>
</evidence>
<feature type="transmembrane region" description="Helical" evidence="13">
    <location>
        <begin position="188"/>
        <end position="213"/>
    </location>
</feature>
<keyword evidence="15" id="KW-0282">Flagellum</keyword>
<proteinExistence type="inferred from homology"/>
<dbReference type="NCBIfam" id="TIGR00328">
    <property type="entry name" value="flhB"/>
    <property type="match status" value="1"/>
</dbReference>
<keyword evidence="15" id="KW-0969">Cilium</keyword>
<keyword evidence="11 13" id="KW-1006">Bacterial flagellum protein export</keyword>
<name>A0ABW5BSJ0_9PROT</name>
<evidence type="ECO:0000256" key="8">
    <source>
        <dbReference type="ARBA" id="ARBA00022927"/>
    </source>
</evidence>
<feature type="region of interest" description="Disordered" evidence="14">
    <location>
        <begin position="1"/>
        <end position="20"/>
    </location>
</feature>
<evidence type="ECO:0000256" key="13">
    <source>
        <dbReference type="RuleBase" id="RU364091"/>
    </source>
</evidence>
<evidence type="ECO:0000256" key="12">
    <source>
        <dbReference type="ARBA" id="ARBA00025078"/>
    </source>
</evidence>
<comment type="subcellular location">
    <subcellularLocation>
        <location evidence="1">Cell membrane</location>
        <topology evidence="1">Multi-pass membrane protein</topology>
    </subcellularLocation>
</comment>
<protein>
    <recommendedName>
        <fullName evidence="3 13">Flagellar biosynthetic protein FlhB</fullName>
    </recommendedName>
</protein>
<keyword evidence="16" id="KW-1185">Reference proteome</keyword>
<feature type="transmembrane region" description="Helical" evidence="13">
    <location>
        <begin position="147"/>
        <end position="168"/>
    </location>
</feature>
<dbReference type="PANTHER" id="PTHR30531">
    <property type="entry name" value="FLAGELLAR BIOSYNTHETIC PROTEIN FLHB"/>
    <property type="match status" value="1"/>
</dbReference>
<sequence>MSSEDSDESQKTEEPTAKKISDAREKGDVIKSQELDSWFSFFGLLLFLSFFVYWIGSELGEKLTIFIERPHTIRFDTGDLYNATVEMFGELGILFIAPAIMLIFFGVSSGLIQHGFLLSAQSITPKFSKISPLGGIKRIFSVQSVMTLFKGMAKLLIVGSIIGFVLWPKRNVVTQLAELQVEQLALMLLDWATLIVISVVAVMSIIAGLDYLFQYFQYMKKLKMTVQEVKDEAKQSEGDPMVKGRLRQLRMEKARQRMMASVPNADVVITNPTHFAIALEYNGLMMEAPKLTAKGVDAVAFRIRKVAEENKIPIMENPPLARALYAGVEIDQEIPPEHYKAVAEVIGYIMKLKG</sequence>
<evidence type="ECO:0000256" key="6">
    <source>
        <dbReference type="ARBA" id="ARBA00022692"/>
    </source>
</evidence>
<feature type="transmembrane region" description="Helical" evidence="13">
    <location>
        <begin position="38"/>
        <end position="56"/>
    </location>
</feature>
<keyword evidence="9 13" id="KW-1133">Transmembrane helix</keyword>
<keyword evidence="10 13" id="KW-0472">Membrane</keyword>
<keyword evidence="5 13" id="KW-1003">Cell membrane</keyword>
<dbReference type="InterPro" id="IPR006136">
    <property type="entry name" value="FlhB"/>
</dbReference>
<dbReference type="Gene3D" id="3.40.1690.10">
    <property type="entry name" value="secretion proteins EscU"/>
    <property type="match status" value="1"/>
</dbReference>
<dbReference type="Gene3D" id="6.10.250.2080">
    <property type="match status" value="1"/>
</dbReference>
<dbReference type="PRINTS" id="PR00950">
    <property type="entry name" value="TYPE3IMSPROT"/>
</dbReference>
<dbReference type="Pfam" id="PF01312">
    <property type="entry name" value="Bac_export_2"/>
    <property type="match status" value="1"/>
</dbReference>
<organism evidence="15 16">
    <name type="scientific">Kiloniella antarctica</name>
    <dbReference type="NCBI Taxonomy" id="1550907"/>
    <lineage>
        <taxon>Bacteria</taxon>
        <taxon>Pseudomonadati</taxon>
        <taxon>Pseudomonadota</taxon>
        <taxon>Alphaproteobacteria</taxon>
        <taxon>Rhodospirillales</taxon>
        <taxon>Kiloniellaceae</taxon>
        <taxon>Kiloniella</taxon>
    </lineage>
</organism>
<dbReference type="InterPro" id="IPR006135">
    <property type="entry name" value="T3SS_substrate_exporter"/>
</dbReference>
<accession>A0ABW5BSJ0</accession>
<keyword evidence="15" id="KW-0966">Cell projection</keyword>
<dbReference type="InterPro" id="IPR029025">
    <property type="entry name" value="T3SS_substrate_exporter_C"/>
</dbReference>
<gene>
    <name evidence="13 15" type="primary">flhB</name>
    <name evidence="15" type="ORF">ACFSKO_19970</name>
</gene>
<reference evidence="16" key="1">
    <citation type="journal article" date="2019" name="Int. J. Syst. Evol. Microbiol.">
        <title>The Global Catalogue of Microorganisms (GCM) 10K type strain sequencing project: providing services to taxonomists for standard genome sequencing and annotation.</title>
        <authorList>
            <consortium name="The Broad Institute Genomics Platform"/>
            <consortium name="The Broad Institute Genome Sequencing Center for Infectious Disease"/>
            <person name="Wu L."/>
            <person name="Ma J."/>
        </authorList>
    </citation>
    <scope>NUCLEOTIDE SEQUENCE [LARGE SCALE GENOMIC DNA]</scope>
    <source>
        <strain evidence="16">CGMCC 4.7192</strain>
    </source>
</reference>
<comment type="caution">
    <text evidence="15">The sequence shown here is derived from an EMBL/GenBank/DDBJ whole genome shotgun (WGS) entry which is preliminary data.</text>
</comment>
<evidence type="ECO:0000256" key="14">
    <source>
        <dbReference type="SAM" id="MobiDB-lite"/>
    </source>
</evidence>
<evidence type="ECO:0000313" key="16">
    <source>
        <dbReference type="Proteomes" id="UP001597294"/>
    </source>
</evidence>
<feature type="transmembrane region" description="Helical" evidence="13">
    <location>
        <begin position="91"/>
        <end position="112"/>
    </location>
</feature>
<keyword evidence="4 13" id="KW-0813">Transport</keyword>
<comment type="function">
    <text evidence="12 13">Required for formation of the rod structure in the basal body of the flagellar apparatus. Together with FliI and FliH, may constitute the export apparatus of flagellin.</text>
</comment>
<evidence type="ECO:0000256" key="3">
    <source>
        <dbReference type="ARBA" id="ARBA00021622"/>
    </source>
</evidence>
<keyword evidence="7 13" id="KW-1005">Bacterial flagellum biogenesis</keyword>
<dbReference type="PANTHER" id="PTHR30531:SF12">
    <property type="entry name" value="FLAGELLAR BIOSYNTHETIC PROTEIN FLHB"/>
    <property type="match status" value="1"/>
</dbReference>
<evidence type="ECO:0000256" key="5">
    <source>
        <dbReference type="ARBA" id="ARBA00022475"/>
    </source>
</evidence>
<dbReference type="SUPFAM" id="SSF160544">
    <property type="entry name" value="EscU C-terminal domain-like"/>
    <property type="match status" value="1"/>
</dbReference>
<evidence type="ECO:0000256" key="10">
    <source>
        <dbReference type="ARBA" id="ARBA00023136"/>
    </source>
</evidence>
<dbReference type="RefSeq" id="WP_380254995.1">
    <property type="nucleotide sequence ID" value="NZ_JBHUII010000013.1"/>
</dbReference>
<comment type="similarity">
    <text evidence="2 13">Belongs to the type III secretion exporter family.</text>
</comment>
<evidence type="ECO:0000256" key="9">
    <source>
        <dbReference type="ARBA" id="ARBA00022989"/>
    </source>
</evidence>
<feature type="compositionally biased region" description="Basic and acidic residues" evidence="14">
    <location>
        <begin position="8"/>
        <end position="20"/>
    </location>
</feature>
<keyword evidence="8 13" id="KW-0653">Protein transport</keyword>
<keyword evidence="6 13" id="KW-0812">Transmembrane</keyword>
<evidence type="ECO:0000313" key="15">
    <source>
        <dbReference type="EMBL" id="MFD2207899.1"/>
    </source>
</evidence>
<evidence type="ECO:0000256" key="7">
    <source>
        <dbReference type="ARBA" id="ARBA00022795"/>
    </source>
</evidence>
<dbReference type="Proteomes" id="UP001597294">
    <property type="component" value="Unassembled WGS sequence"/>
</dbReference>
<evidence type="ECO:0000256" key="1">
    <source>
        <dbReference type="ARBA" id="ARBA00004651"/>
    </source>
</evidence>
<evidence type="ECO:0000256" key="2">
    <source>
        <dbReference type="ARBA" id="ARBA00010690"/>
    </source>
</evidence>
<evidence type="ECO:0000256" key="11">
    <source>
        <dbReference type="ARBA" id="ARBA00023225"/>
    </source>
</evidence>